<comment type="similarity">
    <text evidence="1">Belongs to the AB hydrolase superfamily.</text>
</comment>
<name>A0A9D4UAP5_ADICA</name>
<evidence type="ECO:0000259" key="3">
    <source>
        <dbReference type="Pfam" id="PF00561"/>
    </source>
</evidence>
<organism evidence="4 5">
    <name type="scientific">Adiantum capillus-veneris</name>
    <name type="common">Maidenhair fern</name>
    <dbReference type="NCBI Taxonomy" id="13818"/>
    <lineage>
        <taxon>Eukaryota</taxon>
        <taxon>Viridiplantae</taxon>
        <taxon>Streptophyta</taxon>
        <taxon>Embryophyta</taxon>
        <taxon>Tracheophyta</taxon>
        <taxon>Polypodiopsida</taxon>
        <taxon>Polypodiidae</taxon>
        <taxon>Polypodiales</taxon>
        <taxon>Pteridineae</taxon>
        <taxon>Pteridaceae</taxon>
        <taxon>Vittarioideae</taxon>
        <taxon>Adiantum</taxon>
    </lineage>
</organism>
<dbReference type="OrthoDB" id="408373at2759"/>
<dbReference type="Gene3D" id="3.40.50.1820">
    <property type="entry name" value="alpha/beta hydrolase"/>
    <property type="match status" value="1"/>
</dbReference>
<reference evidence="4" key="1">
    <citation type="submission" date="2021-01" db="EMBL/GenBank/DDBJ databases">
        <title>Adiantum capillus-veneris genome.</title>
        <authorList>
            <person name="Fang Y."/>
            <person name="Liao Q."/>
        </authorList>
    </citation>
    <scope>NUCLEOTIDE SEQUENCE</scope>
    <source>
        <strain evidence="4">H3</strain>
        <tissue evidence="4">Leaf</tissue>
    </source>
</reference>
<evidence type="ECO:0000256" key="1">
    <source>
        <dbReference type="ARBA" id="ARBA00008645"/>
    </source>
</evidence>
<dbReference type="InterPro" id="IPR000073">
    <property type="entry name" value="AB_hydrolase_1"/>
</dbReference>
<dbReference type="EMBL" id="JABFUD020000020">
    <property type="protein sequence ID" value="KAI5064430.1"/>
    <property type="molecule type" value="Genomic_DNA"/>
</dbReference>
<evidence type="ECO:0000256" key="2">
    <source>
        <dbReference type="ARBA" id="ARBA00022801"/>
    </source>
</evidence>
<feature type="domain" description="AB hydrolase-1" evidence="3">
    <location>
        <begin position="27"/>
        <end position="188"/>
    </location>
</feature>
<evidence type="ECO:0000313" key="5">
    <source>
        <dbReference type="Proteomes" id="UP000886520"/>
    </source>
</evidence>
<proteinExistence type="inferred from homology"/>
<dbReference type="PANTHER" id="PTHR43039">
    <property type="entry name" value="ESTERASE-RELATED"/>
    <property type="match status" value="1"/>
</dbReference>
<dbReference type="SUPFAM" id="SSF53474">
    <property type="entry name" value="alpha/beta-Hydrolases"/>
    <property type="match status" value="1"/>
</dbReference>
<keyword evidence="5" id="KW-1185">Reference proteome</keyword>
<sequence>MVFLKDGKTLEEAMNVKVVGDDDAEETIVLAHGFGGTQDQWTHVVNSLANHMSSACRVVLLDWPGACATDPDDFDEAVPSIFDPKSSSLYDDFANLLNALLQELHIESCSFVGHSMSAMIGCIAALDCPHLFKKLILIGASPRYLNDRDYYGGFEQEDLEHMFGAMEADFEGWAANFAAAVVGMEADQDAIDAFSQTLSSMRPEVAVAMAKAIFESDYRGTVEELMLKQRGECMPEVHVLQTCKDLAVPLLVSDYLKQQYVGGSNSNGYLEILQTEGHIPQLSDPKLFCAALLRHLE</sequence>
<comment type="caution">
    <text evidence="4">The sequence shown here is derived from an EMBL/GenBank/DDBJ whole genome shotgun (WGS) entry which is preliminary data.</text>
</comment>
<gene>
    <name evidence="4" type="ORF">GOP47_0021100</name>
</gene>
<keyword evidence="2" id="KW-0378">Hydrolase</keyword>
<dbReference type="Proteomes" id="UP000886520">
    <property type="component" value="Chromosome 20"/>
</dbReference>
<accession>A0A9D4UAP5</accession>
<dbReference type="AlphaFoldDB" id="A0A9D4UAP5"/>
<evidence type="ECO:0000313" key="4">
    <source>
        <dbReference type="EMBL" id="KAI5064430.1"/>
    </source>
</evidence>
<dbReference type="Pfam" id="PF00561">
    <property type="entry name" value="Abhydrolase_1"/>
    <property type="match status" value="1"/>
</dbReference>
<dbReference type="InterPro" id="IPR029058">
    <property type="entry name" value="AB_hydrolase_fold"/>
</dbReference>
<dbReference type="FunFam" id="3.40.50.1820:FF:000042">
    <property type="entry name" value="probable strigolactone esterase DAD2"/>
    <property type="match status" value="1"/>
</dbReference>
<dbReference type="GO" id="GO:0016787">
    <property type="term" value="F:hydrolase activity"/>
    <property type="evidence" value="ECO:0007669"/>
    <property type="project" value="UniProtKB-KW"/>
</dbReference>
<protein>
    <recommendedName>
        <fullName evidence="3">AB hydrolase-1 domain-containing protein</fullName>
    </recommendedName>
</protein>